<evidence type="ECO:0000313" key="1">
    <source>
        <dbReference type="EMBL" id="GAO30209.1"/>
    </source>
</evidence>
<dbReference type="STRING" id="1236989.JCM15548_12465"/>
<comment type="caution">
    <text evidence="1">The sequence shown here is derived from an EMBL/GenBank/DDBJ whole genome shotgun (WGS) entry which is preliminary data.</text>
</comment>
<keyword evidence="2" id="KW-1185">Reference proteome</keyword>
<dbReference type="InterPro" id="IPR011042">
    <property type="entry name" value="6-blade_b-propeller_TolB-like"/>
</dbReference>
<dbReference type="SUPFAM" id="SSF48452">
    <property type="entry name" value="TPR-like"/>
    <property type="match status" value="1"/>
</dbReference>
<dbReference type="InterPro" id="IPR011659">
    <property type="entry name" value="WD40"/>
</dbReference>
<keyword evidence="1" id="KW-0449">Lipoprotein</keyword>
<dbReference type="InterPro" id="IPR008969">
    <property type="entry name" value="CarboxyPept-like_regulatory"/>
</dbReference>
<sequence length="529" mass="59846">MQRKHAIYIKNSRSSSCWNRSGLTGVFLILLLLVSSADMTGQNRLLKKADEAYSEFNYNKALKRYQRVASKGDSRYHVTKRIADCYRQLNMPTHAVEWYEKAIAFHDVDAETYYHLGLALRTLKRYEESDVYLDRFHTIMRTHKPRQGLSAEDYLYHLRSDSGRFSVSHLNINSSYSEFGPALLDNKELVFSSNRPGKSYIRHLDTRNNQPFFDLYSAKVENATQLSFPHPFLPGIKTGLNDGPVSFTSDGQQMYITRNIDENPEGVSEMDVFVVRKREGKWQKTLSSLPLKIKGYSIAHPAISPDNERLYFSSDMPGGYGGMDLYYSERRGGFLSQPVNLGPHINTPGNEVFPFIDSKGRLFFASDGLPGLGGLDIFVVLAMAEGFSNPHNLGPGINSPYDDFSLIWNEANDGGYFASNRPGGMGEDDLYAFKAQSPLTFTQVKGTITNETTGQPEEDVSISVFKNEDIPVASFESDEDGFFSIHLLSDETYTVRFRKRMMQPIEKTITPDEMKAFGILNFSFDLAPR</sequence>
<organism evidence="1 2">
    <name type="scientific">Geofilum rubicundum JCM 15548</name>
    <dbReference type="NCBI Taxonomy" id="1236989"/>
    <lineage>
        <taxon>Bacteria</taxon>
        <taxon>Pseudomonadati</taxon>
        <taxon>Bacteroidota</taxon>
        <taxon>Bacteroidia</taxon>
        <taxon>Marinilabiliales</taxon>
        <taxon>Marinilabiliaceae</taxon>
        <taxon>Geofilum</taxon>
    </lineage>
</organism>
<dbReference type="RefSeq" id="WP_062124998.1">
    <property type="nucleotide sequence ID" value="NZ_BAZW01000019.1"/>
</dbReference>
<name>A0A0E9LY78_9BACT</name>
<dbReference type="SMART" id="SM00028">
    <property type="entry name" value="TPR"/>
    <property type="match status" value="2"/>
</dbReference>
<dbReference type="SUPFAM" id="SSF82171">
    <property type="entry name" value="DPP6 N-terminal domain-like"/>
    <property type="match status" value="1"/>
</dbReference>
<dbReference type="InterPro" id="IPR019734">
    <property type="entry name" value="TPR_rpt"/>
</dbReference>
<dbReference type="Gene3D" id="2.120.10.30">
    <property type="entry name" value="TolB, C-terminal domain"/>
    <property type="match status" value="1"/>
</dbReference>
<dbReference type="Gene3D" id="2.60.40.1120">
    <property type="entry name" value="Carboxypeptidase-like, regulatory domain"/>
    <property type="match status" value="1"/>
</dbReference>
<reference evidence="1 2" key="1">
    <citation type="journal article" date="2015" name="Microbes Environ.">
        <title>Distribution and evolution of nitrogen fixation genes in the phylum bacteroidetes.</title>
        <authorList>
            <person name="Inoue J."/>
            <person name="Oshima K."/>
            <person name="Suda W."/>
            <person name="Sakamoto M."/>
            <person name="Iino T."/>
            <person name="Noda S."/>
            <person name="Hongoh Y."/>
            <person name="Hattori M."/>
            <person name="Ohkuma M."/>
        </authorList>
    </citation>
    <scope>NUCLEOTIDE SEQUENCE [LARGE SCALE GENOMIC DNA]</scope>
    <source>
        <strain evidence="1">JCM 15548</strain>
    </source>
</reference>
<dbReference type="Pfam" id="PF13181">
    <property type="entry name" value="TPR_8"/>
    <property type="match status" value="2"/>
</dbReference>
<dbReference type="EMBL" id="BAZW01000019">
    <property type="protein sequence ID" value="GAO30209.1"/>
    <property type="molecule type" value="Genomic_DNA"/>
</dbReference>
<dbReference type="InterPro" id="IPR011990">
    <property type="entry name" value="TPR-like_helical_dom_sf"/>
</dbReference>
<accession>A0A0E9LY78</accession>
<dbReference type="AlphaFoldDB" id="A0A0E9LY78"/>
<dbReference type="OrthoDB" id="1488841at2"/>
<dbReference type="Pfam" id="PF13620">
    <property type="entry name" value="CarboxypepD_reg"/>
    <property type="match status" value="1"/>
</dbReference>
<evidence type="ECO:0000313" key="2">
    <source>
        <dbReference type="Proteomes" id="UP000032900"/>
    </source>
</evidence>
<dbReference type="Gene3D" id="1.25.40.10">
    <property type="entry name" value="Tetratricopeptide repeat domain"/>
    <property type="match status" value="1"/>
</dbReference>
<dbReference type="Proteomes" id="UP000032900">
    <property type="component" value="Unassembled WGS sequence"/>
</dbReference>
<gene>
    <name evidence="1" type="ORF">JCM15548_12465</name>
</gene>
<dbReference type="SUPFAM" id="SSF49464">
    <property type="entry name" value="Carboxypeptidase regulatory domain-like"/>
    <property type="match status" value="1"/>
</dbReference>
<dbReference type="Pfam" id="PF07676">
    <property type="entry name" value="PD40"/>
    <property type="match status" value="2"/>
</dbReference>
<proteinExistence type="predicted"/>
<protein>
    <submittedName>
        <fullName evidence="1">Outer membrane lipoprotein omp16</fullName>
    </submittedName>
</protein>